<dbReference type="AlphaFoldDB" id="A0AAP0Q144"/>
<evidence type="ECO:0000313" key="2">
    <source>
        <dbReference type="EMBL" id="KAK9163448.1"/>
    </source>
</evidence>
<organism evidence="2 3">
    <name type="scientific">Stephania yunnanensis</name>
    <dbReference type="NCBI Taxonomy" id="152371"/>
    <lineage>
        <taxon>Eukaryota</taxon>
        <taxon>Viridiplantae</taxon>
        <taxon>Streptophyta</taxon>
        <taxon>Embryophyta</taxon>
        <taxon>Tracheophyta</taxon>
        <taxon>Spermatophyta</taxon>
        <taxon>Magnoliopsida</taxon>
        <taxon>Ranunculales</taxon>
        <taxon>Menispermaceae</taxon>
        <taxon>Menispermoideae</taxon>
        <taxon>Cissampelideae</taxon>
        <taxon>Stephania</taxon>
    </lineage>
</organism>
<accession>A0AAP0Q144</accession>
<protein>
    <recommendedName>
        <fullName evidence="1">Glucosamine inositolphosphorylceramide transferase 1 N-terminal domain-containing protein</fullName>
    </recommendedName>
</protein>
<proteinExistence type="predicted"/>
<dbReference type="EMBL" id="JBBNAF010000002">
    <property type="protein sequence ID" value="KAK9163448.1"/>
    <property type="molecule type" value="Genomic_DNA"/>
</dbReference>
<evidence type="ECO:0000313" key="3">
    <source>
        <dbReference type="Proteomes" id="UP001420932"/>
    </source>
</evidence>
<dbReference type="Pfam" id="PF24793">
    <property type="entry name" value="GINT1_N"/>
    <property type="match status" value="1"/>
</dbReference>
<evidence type="ECO:0000259" key="1">
    <source>
        <dbReference type="Pfam" id="PF24793"/>
    </source>
</evidence>
<feature type="domain" description="Glucosamine inositolphosphorylceramide transferase 1 N-terminal" evidence="1">
    <location>
        <begin position="49"/>
        <end position="98"/>
    </location>
</feature>
<comment type="caution">
    <text evidence="2">The sequence shown here is derived from an EMBL/GenBank/DDBJ whole genome shotgun (WGS) entry which is preliminary data.</text>
</comment>
<keyword evidence="3" id="KW-1185">Reference proteome</keyword>
<dbReference type="Proteomes" id="UP001420932">
    <property type="component" value="Unassembled WGS sequence"/>
</dbReference>
<gene>
    <name evidence="2" type="ORF">Syun_004350</name>
</gene>
<dbReference type="InterPro" id="IPR056442">
    <property type="entry name" value="GINT1_N"/>
</dbReference>
<name>A0AAP0Q144_9MAGN</name>
<sequence>MLKDKTDYGMYRWSWPARSCHCSICARRSPNRAINGSKELDIVKIMIMMNSDSRPVANSVFTCESNLNVEFPRNVVADPFLYVHAITGDSIVLKFEKARSALEESLRRVEDIVQRAIGCQVDLKQRVPTERTQRWAMPTSESSDG</sequence>
<reference evidence="2 3" key="1">
    <citation type="submission" date="2024-01" db="EMBL/GenBank/DDBJ databases">
        <title>Genome assemblies of Stephania.</title>
        <authorList>
            <person name="Yang L."/>
        </authorList>
    </citation>
    <scope>NUCLEOTIDE SEQUENCE [LARGE SCALE GENOMIC DNA]</scope>
    <source>
        <strain evidence="2">YNDBR</strain>
        <tissue evidence="2">Leaf</tissue>
    </source>
</reference>